<feature type="chain" id="PRO_5047213273" description="Secreted protein" evidence="1">
    <location>
        <begin position="22"/>
        <end position="239"/>
    </location>
</feature>
<evidence type="ECO:0000256" key="1">
    <source>
        <dbReference type="SAM" id="SignalP"/>
    </source>
</evidence>
<gene>
    <name evidence="2" type="ORF">HQ605_02800</name>
</gene>
<evidence type="ECO:0008006" key="4">
    <source>
        <dbReference type="Google" id="ProtNLM"/>
    </source>
</evidence>
<keyword evidence="1" id="KW-0732">Signal</keyword>
<comment type="caution">
    <text evidence="2">The sequence shown here is derived from an EMBL/GenBank/DDBJ whole genome shotgun (WGS) entry which is preliminary data.</text>
</comment>
<protein>
    <recommendedName>
        <fullName evidence="4">Secreted protein</fullName>
    </recommendedName>
</protein>
<sequence>MVAGMAVAAACAVAAPGVAAAQPALPIPSDPQVVPGYEALAALAPSLLDAAAVDAANPQNELLARAKQLLDTAPLSPDAKRILTSIITFLDGSRGGGPEIPQDGPVIAQFLYPTVGRGCISPTADSVGAALAVPGPAELPPPGPAAGTAGFVFTALGTAPLADRQAAPLTAQWVNVDTGRTGATVLTGAANINPDGPATLSAIADTGRGRVLAAISGSISTDAGITCSFLPTVGAFVVN</sequence>
<evidence type="ECO:0000313" key="3">
    <source>
        <dbReference type="Proteomes" id="UP001520140"/>
    </source>
</evidence>
<accession>A0ABS7NP26</accession>
<organism evidence="2 3">
    <name type="scientific">Rhodococcoides kroppenstedtii</name>
    <dbReference type="NCBI Taxonomy" id="293050"/>
    <lineage>
        <taxon>Bacteria</taxon>
        <taxon>Bacillati</taxon>
        <taxon>Actinomycetota</taxon>
        <taxon>Actinomycetes</taxon>
        <taxon>Mycobacteriales</taxon>
        <taxon>Nocardiaceae</taxon>
        <taxon>Rhodococcoides</taxon>
    </lineage>
</organism>
<feature type="signal peptide" evidence="1">
    <location>
        <begin position="1"/>
        <end position="21"/>
    </location>
</feature>
<keyword evidence="3" id="KW-1185">Reference proteome</keyword>
<proteinExistence type="predicted"/>
<name>A0ABS7NP26_9NOCA</name>
<reference evidence="2 3" key="1">
    <citation type="submission" date="2020-06" db="EMBL/GenBank/DDBJ databases">
        <title>Taxonomy, biology and ecology of Rhodococcus bacteria occurring in California pistachio and other woody hosts as revealed by genome sequence analyses.</title>
        <authorList>
            <person name="Gai Y."/>
            <person name="Riely B."/>
        </authorList>
    </citation>
    <scope>NUCLEOTIDE SEQUENCE [LARGE SCALE GENOMIC DNA]</scope>
    <source>
        <strain evidence="2 3">BP-284</strain>
    </source>
</reference>
<evidence type="ECO:0000313" key="2">
    <source>
        <dbReference type="EMBL" id="MBY6319746.1"/>
    </source>
</evidence>
<dbReference type="EMBL" id="JABUKG010000002">
    <property type="protein sequence ID" value="MBY6319746.1"/>
    <property type="molecule type" value="Genomic_DNA"/>
</dbReference>
<dbReference type="Proteomes" id="UP001520140">
    <property type="component" value="Unassembled WGS sequence"/>
</dbReference>